<dbReference type="Proteomes" id="UP001154240">
    <property type="component" value="Unassembled WGS sequence"/>
</dbReference>
<dbReference type="InterPro" id="IPR000551">
    <property type="entry name" value="MerR-type_HTH_dom"/>
</dbReference>
<keyword evidence="1" id="KW-0238">DNA-binding</keyword>
<gene>
    <name evidence="4" type="ORF">OLX77_08635</name>
</gene>
<evidence type="ECO:0000313" key="4">
    <source>
        <dbReference type="EMBL" id="MDG4476220.1"/>
    </source>
</evidence>
<evidence type="ECO:0000256" key="1">
    <source>
        <dbReference type="ARBA" id="ARBA00023125"/>
    </source>
</evidence>
<dbReference type="GO" id="GO:0003700">
    <property type="term" value="F:DNA-binding transcription factor activity"/>
    <property type="evidence" value="ECO:0007669"/>
    <property type="project" value="InterPro"/>
</dbReference>
<dbReference type="Gene3D" id="1.10.1660.10">
    <property type="match status" value="1"/>
</dbReference>
<dbReference type="AlphaFoldDB" id="A0A9X4MHA3"/>
<dbReference type="InterPro" id="IPR009061">
    <property type="entry name" value="DNA-bd_dom_put_sf"/>
</dbReference>
<reference evidence="4" key="2">
    <citation type="submission" date="2022-10" db="EMBL/GenBank/DDBJ databases">
        <authorList>
            <person name="Aronson H.S."/>
        </authorList>
    </citation>
    <scope>NUCLEOTIDE SEQUENCE</scope>
    <source>
        <strain evidence="4">RS19-109</strain>
    </source>
</reference>
<dbReference type="SUPFAM" id="SSF46955">
    <property type="entry name" value="Putative DNA-binding domain"/>
    <property type="match status" value="1"/>
</dbReference>
<dbReference type="PANTHER" id="PTHR30204:SF58">
    <property type="entry name" value="HTH-TYPE TRANSCRIPTIONAL REGULATOR YFMP"/>
    <property type="match status" value="1"/>
</dbReference>
<feature type="region of interest" description="Disordered" evidence="2">
    <location>
        <begin position="126"/>
        <end position="148"/>
    </location>
</feature>
<feature type="domain" description="HTH merR-type" evidence="3">
    <location>
        <begin position="18"/>
        <end position="86"/>
    </location>
</feature>
<evidence type="ECO:0000259" key="3">
    <source>
        <dbReference type="PROSITE" id="PS50937"/>
    </source>
</evidence>
<dbReference type="PROSITE" id="PS00552">
    <property type="entry name" value="HTH_MERR_1"/>
    <property type="match status" value="1"/>
</dbReference>
<evidence type="ECO:0000313" key="5">
    <source>
        <dbReference type="Proteomes" id="UP001154240"/>
    </source>
</evidence>
<dbReference type="PANTHER" id="PTHR30204">
    <property type="entry name" value="REDOX-CYCLING DRUG-SENSING TRANSCRIPTIONAL ACTIVATOR SOXR"/>
    <property type="match status" value="1"/>
</dbReference>
<dbReference type="SMART" id="SM00422">
    <property type="entry name" value="HTH_MERR"/>
    <property type="match status" value="1"/>
</dbReference>
<dbReference type="RefSeq" id="WP_307633190.1">
    <property type="nucleotide sequence ID" value="NZ_JAPHEH010000001.1"/>
</dbReference>
<comment type="caution">
    <text evidence="4">The sequence shown here is derived from an EMBL/GenBank/DDBJ whole genome shotgun (WGS) entry which is preliminary data.</text>
</comment>
<sequence length="148" mass="16401">MVAKKKTAIQPLRPDLPIYPIGVAAKLLDVHPRTLRIYEAEGLVHPQHTGSRRLYSLNDIKWVSCVRSMIHDQGISIPGLKRLLTLAPCWEIAECPSEVHETCECLFDKAVPRSLRVAGDEVAEKKAKAADRAKKNAGSGRKKQVGRS</sequence>
<proteinExistence type="predicted"/>
<protein>
    <submittedName>
        <fullName evidence="4">MerR family transcriptional regulator</fullName>
    </submittedName>
</protein>
<name>A0A9X4MHA3_9BACT</name>
<evidence type="ECO:0000256" key="2">
    <source>
        <dbReference type="SAM" id="MobiDB-lite"/>
    </source>
</evidence>
<organism evidence="4 5">
    <name type="scientific">Thiovibrio frasassiensis</name>
    <dbReference type="NCBI Taxonomy" id="2984131"/>
    <lineage>
        <taxon>Bacteria</taxon>
        <taxon>Pseudomonadati</taxon>
        <taxon>Thermodesulfobacteriota</taxon>
        <taxon>Desulfobulbia</taxon>
        <taxon>Desulfobulbales</taxon>
        <taxon>Thiovibrionaceae</taxon>
        <taxon>Thiovibrio</taxon>
    </lineage>
</organism>
<reference evidence="4" key="1">
    <citation type="journal article" date="2022" name="bioRxiv">
        <title>Thiovibrio frasassiensisgen. nov., sp. nov., an autotrophic, elemental sulfur disproportionating bacterium isolated from sulfidic karst sediment, and proposal of Thiovibrionaceae fam. nov.</title>
        <authorList>
            <person name="Aronson H."/>
            <person name="Thomas C."/>
            <person name="Bhattacharyya M."/>
            <person name="Eckstein S."/>
            <person name="Jensen S."/>
            <person name="Barco R."/>
            <person name="Macalady J."/>
            <person name="Amend J."/>
        </authorList>
    </citation>
    <scope>NUCLEOTIDE SEQUENCE</scope>
    <source>
        <strain evidence="4">RS19-109</strain>
    </source>
</reference>
<keyword evidence="5" id="KW-1185">Reference proteome</keyword>
<dbReference type="Pfam" id="PF13411">
    <property type="entry name" value="MerR_1"/>
    <property type="match status" value="1"/>
</dbReference>
<dbReference type="PROSITE" id="PS50937">
    <property type="entry name" value="HTH_MERR_2"/>
    <property type="match status" value="1"/>
</dbReference>
<dbReference type="InterPro" id="IPR047057">
    <property type="entry name" value="MerR_fam"/>
</dbReference>
<accession>A0A9X4MHA3</accession>
<dbReference type="EMBL" id="JAPHEH010000001">
    <property type="protein sequence ID" value="MDG4476220.1"/>
    <property type="molecule type" value="Genomic_DNA"/>
</dbReference>
<dbReference type="GO" id="GO:0003677">
    <property type="term" value="F:DNA binding"/>
    <property type="evidence" value="ECO:0007669"/>
    <property type="project" value="UniProtKB-KW"/>
</dbReference>